<dbReference type="PANTHER" id="PTHR46239:SF1">
    <property type="entry name" value="DNA REPAIR PROTEIN RAD51 HOMOLOG 3"/>
    <property type="match status" value="1"/>
</dbReference>
<feature type="region of interest" description="Disordered" evidence="8">
    <location>
        <begin position="32"/>
        <end position="55"/>
    </location>
</feature>
<dbReference type="GO" id="GO:0005657">
    <property type="term" value="C:replication fork"/>
    <property type="evidence" value="ECO:0007669"/>
    <property type="project" value="TreeGrafter"/>
</dbReference>
<dbReference type="GO" id="GO:0000400">
    <property type="term" value="F:four-way junction DNA binding"/>
    <property type="evidence" value="ECO:0007669"/>
    <property type="project" value="TreeGrafter"/>
</dbReference>
<gene>
    <name evidence="10" type="ORF">EZS28_005869</name>
</gene>
<dbReference type="PROSITE" id="PS50162">
    <property type="entry name" value="RECA_2"/>
    <property type="match status" value="1"/>
</dbReference>
<dbReference type="AlphaFoldDB" id="A0A5J4WW82"/>
<evidence type="ECO:0000256" key="2">
    <source>
        <dbReference type="ARBA" id="ARBA00022741"/>
    </source>
</evidence>
<evidence type="ECO:0000256" key="3">
    <source>
        <dbReference type="ARBA" id="ARBA00022763"/>
    </source>
</evidence>
<proteinExistence type="predicted"/>
<feature type="compositionally biased region" description="Low complexity" evidence="8">
    <location>
        <begin position="258"/>
        <end position="275"/>
    </location>
</feature>
<dbReference type="EMBL" id="SNRW01000919">
    <property type="protein sequence ID" value="KAA6398605.1"/>
    <property type="molecule type" value="Genomic_DNA"/>
</dbReference>
<name>A0A5J4WW82_9EUKA</name>
<dbReference type="SUPFAM" id="SSF52540">
    <property type="entry name" value="P-loop containing nucleoside triphosphate hydrolases"/>
    <property type="match status" value="1"/>
</dbReference>
<evidence type="ECO:0000256" key="6">
    <source>
        <dbReference type="ARBA" id="ARBA00023242"/>
    </source>
</evidence>
<evidence type="ECO:0000259" key="9">
    <source>
        <dbReference type="PROSITE" id="PS50162"/>
    </source>
</evidence>
<dbReference type="GO" id="GO:0007131">
    <property type="term" value="P:reciprocal meiotic recombination"/>
    <property type="evidence" value="ECO:0007669"/>
    <property type="project" value="TreeGrafter"/>
</dbReference>
<dbReference type="Gene3D" id="3.40.50.300">
    <property type="entry name" value="P-loop containing nucleotide triphosphate hydrolases"/>
    <property type="match status" value="1"/>
</dbReference>
<feature type="domain" description="RecA family profile 1" evidence="9">
    <location>
        <begin position="78"/>
        <end position="254"/>
    </location>
</feature>
<feature type="region of interest" description="Disordered" evidence="8">
    <location>
        <begin position="363"/>
        <end position="385"/>
    </location>
</feature>
<dbReference type="OrthoDB" id="5957327at2759"/>
<comment type="subcellular location">
    <subcellularLocation>
        <location evidence="1">Nucleus</location>
    </subcellularLocation>
</comment>
<dbReference type="InterPro" id="IPR016467">
    <property type="entry name" value="DNA_recomb/repair_RecA-like"/>
</dbReference>
<reference evidence="10 11" key="1">
    <citation type="submission" date="2019-03" db="EMBL/GenBank/DDBJ databases">
        <title>Single cell metagenomics reveals metabolic interactions within the superorganism composed of flagellate Streblomastix strix and complex community of Bacteroidetes bacteria on its surface.</title>
        <authorList>
            <person name="Treitli S.C."/>
            <person name="Kolisko M."/>
            <person name="Husnik F."/>
            <person name="Keeling P."/>
            <person name="Hampl V."/>
        </authorList>
    </citation>
    <scope>NUCLEOTIDE SEQUENCE [LARGE SCALE GENOMIC DNA]</scope>
    <source>
        <strain evidence="10">ST1C</strain>
    </source>
</reference>
<dbReference type="Proteomes" id="UP000324800">
    <property type="component" value="Unassembled WGS sequence"/>
</dbReference>
<feature type="region of interest" description="Disordered" evidence="8">
    <location>
        <begin position="258"/>
        <end position="282"/>
    </location>
</feature>
<keyword evidence="5" id="KW-0234">DNA repair</keyword>
<keyword evidence="6" id="KW-0539">Nucleus</keyword>
<feature type="compositionally biased region" description="Polar residues" evidence="8">
    <location>
        <begin position="45"/>
        <end position="55"/>
    </location>
</feature>
<evidence type="ECO:0000313" key="10">
    <source>
        <dbReference type="EMBL" id="KAA6398605.1"/>
    </source>
</evidence>
<dbReference type="GO" id="GO:0033065">
    <property type="term" value="C:Rad51C-XRCC3 complex"/>
    <property type="evidence" value="ECO:0007669"/>
    <property type="project" value="TreeGrafter"/>
</dbReference>
<evidence type="ECO:0000313" key="11">
    <source>
        <dbReference type="Proteomes" id="UP000324800"/>
    </source>
</evidence>
<dbReference type="InterPro" id="IPR052093">
    <property type="entry name" value="HR_Repair_Mediator"/>
</dbReference>
<dbReference type="Pfam" id="PF08423">
    <property type="entry name" value="Rad51"/>
    <property type="match status" value="1"/>
</dbReference>
<dbReference type="InterPro" id="IPR013632">
    <property type="entry name" value="Rad51_C"/>
</dbReference>
<evidence type="ECO:0000256" key="7">
    <source>
        <dbReference type="ARBA" id="ARBA00040674"/>
    </source>
</evidence>
<accession>A0A5J4WW82</accession>
<dbReference type="PIRSF" id="PIRSF005856">
    <property type="entry name" value="Rad51"/>
    <property type="match status" value="1"/>
</dbReference>
<evidence type="ECO:0000256" key="4">
    <source>
        <dbReference type="ARBA" id="ARBA00022840"/>
    </source>
</evidence>
<evidence type="ECO:0000256" key="8">
    <source>
        <dbReference type="SAM" id="MobiDB-lite"/>
    </source>
</evidence>
<evidence type="ECO:0000256" key="5">
    <source>
        <dbReference type="ARBA" id="ARBA00023204"/>
    </source>
</evidence>
<dbReference type="InterPro" id="IPR020588">
    <property type="entry name" value="RecA_ATP-bd"/>
</dbReference>
<dbReference type="GO" id="GO:0005524">
    <property type="term" value="F:ATP binding"/>
    <property type="evidence" value="ECO:0007669"/>
    <property type="project" value="UniProtKB-KW"/>
</dbReference>
<keyword evidence="4" id="KW-0067">ATP-binding</keyword>
<evidence type="ECO:0000256" key="1">
    <source>
        <dbReference type="ARBA" id="ARBA00004123"/>
    </source>
</evidence>
<comment type="caution">
    <text evidence="10">The sequence shown here is derived from an EMBL/GenBank/DDBJ whole genome shotgun (WGS) entry which is preliminary data.</text>
</comment>
<organism evidence="10 11">
    <name type="scientific">Streblomastix strix</name>
    <dbReference type="NCBI Taxonomy" id="222440"/>
    <lineage>
        <taxon>Eukaryota</taxon>
        <taxon>Metamonada</taxon>
        <taxon>Preaxostyla</taxon>
        <taxon>Oxymonadida</taxon>
        <taxon>Streblomastigidae</taxon>
        <taxon>Streblomastix</taxon>
    </lineage>
</organism>
<dbReference type="PANTHER" id="PTHR46239">
    <property type="entry name" value="DNA REPAIR PROTEIN RAD51 HOMOLOG 3 RAD51C"/>
    <property type="match status" value="1"/>
</dbReference>
<dbReference type="InterPro" id="IPR027417">
    <property type="entry name" value="P-loop_NTPase"/>
</dbReference>
<sequence length="385" mass="41988">MAQTSIANCGFSASQSNLLITHGFEKAKDLEDIGPSDLAKGHPPEQQQQGQSKGNSVVLLPQRVVPKSAWEIFQNSANAPVISTLCKDIDVLLGRGIESGCITEFCGSPGTGKTQMGMQLCLSVQQSEKIITKGGAVEAVYIDTEGSFMPDRVMSMASVFGDDDNKAEDLLSHIHIFRPFTYPQLLSTIKMLPNFISQHPNVKLIIVDSISAPLRHGFNKEMQRRSASVHELGATLLQIAKSGNGIAVVCTNQVTTKPFQHQPQQQETTQSPSQSDNTPSEGILVPALGDSWSQFVAYRIAFRMFVDFITRQPVRIATLMKGPNAFPSQQTAAYTQSQQYSQSTGSFTSVPFVISDRGVIDGQQSEQNSFQSNDQQENVDSLQIT</sequence>
<protein>
    <recommendedName>
        <fullName evidence="7">DNA repair protein RAD51 homolog 3</fullName>
    </recommendedName>
</protein>
<keyword evidence="2" id="KW-0547">Nucleotide-binding</keyword>
<dbReference type="GO" id="GO:0008821">
    <property type="term" value="F:crossover junction DNA endonuclease activity"/>
    <property type="evidence" value="ECO:0007669"/>
    <property type="project" value="TreeGrafter"/>
</dbReference>
<dbReference type="GO" id="GO:0033063">
    <property type="term" value="C:Rad51B-Rad51C-Rad51D-XRCC2 complex"/>
    <property type="evidence" value="ECO:0007669"/>
    <property type="project" value="TreeGrafter"/>
</dbReference>
<dbReference type="GO" id="GO:0000707">
    <property type="term" value="P:meiotic DNA recombinase assembly"/>
    <property type="evidence" value="ECO:0007669"/>
    <property type="project" value="TreeGrafter"/>
</dbReference>
<keyword evidence="3" id="KW-0227">DNA damage</keyword>
<dbReference type="GO" id="GO:0140664">
    <property type="term" value="F:ATP-dependent DNA damage sensor activity"/>
    <property type="evidence" value="ECO:0007669"/>
    <property type="project" value="InterPro"/>
</dbReference>